<sequence>MPGTNLTRDEAAKRSSQIQTDSYRIYLDLATGSETTFVSITEIDFTAEAGASTFLDIVAESVNKAVLNGNVLDVNAFADSRLPLDDLAPNNTVRIEATMNYSRTGEGLHRYVDPADGEVYLYSQFEVADARRVFACFEQPDLKADFSLTVDAPDSWTVLSNSPSPEPVATREGIFTWPFTPTERISTYLVSIIAGPYASVKGDVYHSVDGREIPLGIWARKSLIEYVDADEIYEVTKQGFEFYEANYGFPYPFRKYDQIFCPEYNAGAMEHPGNVTLVESYIFRTKPTGALIDRRVITILHEQAHMWFGDLVTMKWWDDLWLNESFAEFMSHLAAVKNTRWKDAWVTFLASEKSGAIQQDLLPSTHPVAADIRDIEDVLVNFDQITYGKGASVLKQLVAWVGLEEFLAGVRSYIAKYAWGNATLADLLAELEATSGRDLSRWTKVWLQEAGANVLSPEIVEKGGVVESFAIRQESDGRSSLRPHRIGVGGFDVIDGKLTRTFSAELDIDGGLTEVPELAGAKRPALILVNDEDLAYAKIRLDEKSLATAVEHLDAFEDRLARTSVVFAAWDMCRDGLMSATDYANIVLKALPDETDGTVLRFILGQLATAVTVYSDPANRETLHNAVASRIFEILEGAEPGSDNQLQVASAAMRLAKTEEQLDRIAGWLEGESLPEGYVVDAEVRWGIVIALAAAGRIGEAEIAEEYAKDSTSYGQIFSAQARGALPDPAVREKVWKEITGDFESNTVQRNLALGSRRATPESLVPYGARYYEDARAQWDNHSVEIARNMLEYAFPIVLAGRTDLGVDIVALGEKWLEDNKDAAPACVRLVSESVDSAQRAVRAQAVDAGK</sequence>
<evidence type="ECO:0000256" key="3">
    <source>
        <dbReference type="ARBA" id="ARBA00010136"/>
    </source>
</evidence>
<comment type="cofactor">
    <cofactor evidence="2">
        <name>Zn(2+)</name>
        <dbReference type="ChEBI" id="CHEBI:29105"/>
    </cofactor>
</comment>
<evidence type="ECO:0000313" key="17">
    <source>
        <dbReference type="EMBL" id="OAP85428.1"/>
    </source>
</evidence>
<keyword evidence="6 17" id="KW-0031">Aminopeptidase</keyword>
<feature type="domain" description="Peptidase M1 membrane alanine aminopeptidase" evidence="14">
    <location>
        <begin position="233"/>
        <end position="446"/>
    </location>
</feature>
<evidence type="ECO:0000259" key="15">
    <source>
        <dbReference type="Pfam" id="PF11838"/>
    </source>
</evidence>
<keyword evidence="8" id="KW-0479">Metal-binding</keyword>
<comment type="catalytic activity">
    <reaction evidence="1">
        <text>Release of an N-terminal amino acid, Xaa-|-Yaa- from a peptide, amide or arylamide. Xaa is preferably Ala, but may be most amino acids including Pro (slow action). When a terminal hydrophobic residue is followed by a prolyl residue, the two may be released as an intact Xaa-Pro dipeptide.</text>
        <dbReference type="EC" id="3.4.11.2"/>
    </reaction>
</comment>
<evidence type="ECO:0000256" key="1">
    <source>
        <dbReference type="ARBA" id="ARBA00000098"/>
    </source>
</evidence>
<feature type="domain" description="Aminopeptidase N-like N-terminal" evidence="16">
    <location>
        <begin position="94"/>
        <end position="189"/>
    </location>
</feature>
<dbReference type="GO" id="GO:0016285">
    <property type="term" value="F:alanyl aminopeptidase activity"/>
    <property type="evidence" value="ECO:0007669"/>
    <property type="project" value="UniProtKB-EC"/>
</dbReference>
<dbReference type="InterPro" id="IPR045357">
    <property type="entry name" value="Aminopeptidase_N-like_N"/>
</dbReference>
<dbReference type="InterPro" id="IPR050344">
    <property type="entry name" value="Peptidase_M1_aminopeptidases"/>
</dbReference>
<dbReference type="GO" id="GO:0005615">
    <property type="term" value="C:extracellular space"/>
    <property type="evidence" value="ECO:0007669"/>
    <property type="project" value="TreeGrafter"/>
</dbReference>
<dbReference type="InterPro" id="IPR001930">
    <property type="entry name" value="Peptidase_M1"/>
</dbReference>
<keyword evidence="18" id="KW-1185">Reference proteome</keyword>
<keyword evidence="7" id="KW-0645">Protease</keyword>
<gene>
    <name evidence="17" type="ORF">A4H34_10100</name>
</gene>
<dbReference type="GO" id="GO:0042277">
    <property type="term" value="F:peptide binding"/>
    <property type="evidence" value="ECO:0007669"/>
    <property type="project" value="TreeGrafter"/>
</dbReference>
<dbReference type="CDD" id="cd09602">
    <property type="entry name" value="M1_APN"/>
    <property type="match status" value="1"/>
</dbReference>
<protein>
    <recommendedName>
        <fullName evidence="5">Aminopeptidase N</fullName>
        <ecNumber evidence="4">3.4.11.2</ecNumber>
    </recommendedName>
    <alternativeName>
        <fullName evidence="12">Alanine aminopeptidase</fullName>
    </alternativeName>
    <alternativeName>
        <fullName evidence="13">Lysyl aminopeptidase</fullName>
    </alternativeName>
</protein>
<dbReference type="PANTHER" id="PTHR11533:SF174">
    <property type="entry name" value="PUROMYCIN-SENSITIVE AMINOPEPTIDASE-RELATED"/>
    <property type="match status" value="1"/>
</dbReference>
<keyword evidence="10" id="KW-0862">Zinc</keyword>
<dbReference type="SUPFAM" id="SSF55486">
    <property type="entry name" value="Metalloproteases ('zincins'), catalytic domain"/>
    <property type="match status" value="1"/>
</dbReference>
<dbReference type="FunFam" id="1.10.390.10:FF:000004">
    <property type="entry name" value="Aminopeptidase N"/>
    <property type="match status" value="1"/>
</dbReference>
<keyword evidence="11" id="KW-0482">Metalloprotease</keyword>
<evidence type="ECO:0000256" key="8">
    <source>
        <dbReference type="ARBA" id="ARBA00022723"/>
    </source>
</evidence>
<dbReference type="FunFam" id="2.60.40.1730:FF:000010">
    <property type="entry name" value="Putative aminopeptidase N"/>
    <property type="match status" value="1"/>
</dbReference>
<proteinExistence type="inferred from homology"/>
<dbReference type="GO" id="GO:0043171">
    <property type="term" value="P:peptide catabolic process"/>
    <property type="evidence" value="ECO:0007669"/>
    <property type="project" value="TreeGrafter"/>
</dbReference>
<dbReference type="NCBIfam" id="TIGR02412">
    <property type="entry name" value="pepN_strep_liv"/>
    <property type="match status" value="1"/>
</dbReference>
<dbReference type="Gene3D" id="2.60.40.1730">
    <property type="entry name" value="tricorn interacting facor f3 domain"/>
    <property type="match status" value="1"/>
</dbReference>
<dbReference type="InterPro" id="IPR014782">
    <property type="entry name" value="Peptidase_M1_dom"/>
</dbReference>
<evidence type="ECO:0000256" key="7">
    <source>
        <dbReference type="ARBA" id="ARBA00022670"/>
    </source>
</evidence>
<dbReference type="OrthoDB" id="100605at2"/>
<dbReference type="GO" id="GO:0070006">
    <property type="term" value="F:metalloaminopeptidase activity"/>
    <property type="evidence" value="ECO:0007669"/>
    <property type="project" value="TreeGrafter"/>
</dbReference>
<dbReference type="PRINTS" id="PR00756">
    <property type="entry name" value="ALADIPTASE"/>
</dbReference>
<evidence type="ECO:0000256" key="9">
    <source>
        <dbReference type="ARBA" id="ARBA00022801"/>
    </source>
</evidence>
<dbReference type="Gene3D" id="1.10.390.10">
    <property type="entry name" value="Neutral Protease Domain 2"/>
    <property type="match status" value="1"/>
</dbReference>
<evidence type="ECO:0000256" key="13">
    <source>
        <dbReference type="ARBA" id="ARBA00031533"/>
    </source>
</evidence>
<evidence type="ECO:0000259" key="16">
    <source>
        <dbReference type="Pfam" id="PF17900"/>
    </source>
</evidence>
<comment type="caution">
    <text evidence="17">The sequence shown here is derived from an EMBL/GenBank/DDBJ whole genome shotgun (WGS) entry which is preliminary data.</text>
</comment>
<dbReference type="InterPro" id="IPR012778">
    <property type="entry name" value="Pept_M1_aminopeptidase"/>
</dbReference>
<dbReference type="InterPro" id="IPR024571">
    <property type="entry name" value="ERAP1-like_C_dom"/>
</dbReference>
<dbReference type="STRING" id="1823756.A4H34_10100"/>
<evidence type="ECO:0000256" key="2">
    <source>
        <dbReference type="ARBA" id="ARBA00001947"/>
    </source>
</evidence>
<dbReference type="Pfam" id="PF11838">
    <property type="entry name" value="ERAP1_C"/>
    <property type="match status" value="1"/>
</dbReference>
<dbReference type="PANTHER" id="PTHR11533">
    <property type="entry name" value="PROTEASE M1 ZINC METALLOPROTEASE"/>
    <property type="match status" value="1"/>
</dbReference>
<evidence type="ECO:0000259" key="14">
    <source>
        <dbReference type="Pfam" id="PF01433"/>
    </source>
</evidence>
<dbReference type="Pfam" id="PF01433">
    <property type="entry name" value="Peptidase_M1"/>
    <property type="match status" value="1"/>
</dbReference>
<evidence type="ECO:0000256" key="4">
    <source>
        <dbReference type="ARBA" id="ARBA00012564"/>
    </source>
</evidence>
<dbReference type="Pfam" id="PF17900">
    <property type="entry name" value="Peptidase_M1_N"/>
    <property type="match status" value="1"/>
</dbReference>
<evidence type="ECO:0000313" key="18">
    <source>
        <dbReference type="Proteomes" id="UP000078368"/>
    </source>
</evidence>
<dbReference type="Proteomes" id="UP000078368">
    <property type="component" value="Unassembled WGS sequence"/>
</dbReference>
<dbReference type="RefSeq" id="WP_064232004.1">
    <property type="nucleotide sequence ID" value="NZ_LVZK01000003.1"/>
</dbReference>
<accession>A0A179B138</accession>
<dbReference type="AlphaFoldDB" id="A0A179B138"/>
<feature type="domain" description="ERAP1-like C-terminal" evidence="15">
    <location>
        <begin position="526"/>
        <end position="840"/>
    </location>
</feature>
<reference evidence="17 18" key="1">
    <citation type="submission" date="2016-04" db="EMBL/GenBank/DDBJ databases">
        <title>Peptidophaga gingivicola gen. nov., sp. nov., isolated from human subgingival plaque.</title>
        <authorList>
            <person name="Beall C.J."/>
            <person name="Mokrzan E.M."/>
            <person name="Griffen A.L."/>
            <person name="Leys E.J."/>
        </authorList>
    </citation>
    <scope>NUCLEOTIDE SEQUENCE [LARGE SCALE GENOMIC DNA]</scope>
    <source>
        <strain evidence="17 18">BA112</strain>
    </source>
</reference>
<dbReference type="GO" id="GO:0006508">
    <property type="term" value="P:proteolysis"/>
    <property type="evidence" value="ECO:0007669"/>
    <property type="project" value="UniProtKB-KW"/>
</dbReference>
<dbReference type="SUPFAM" id="SSF63737">
    <property type="entry name" value="Leukotriene A4 hydrolase N-terminal domain"/>
    <property type="match status" value="1"/>
</dbReference>
<evidence type="ECO:0000256" key="6">
    <source>
        <dbReference type="ARBA" id="ARBA00022438"/>
    </source>
</evidence>
<dbReference type="EC" id="3.4.11.2" evidence="4"/>
<dbReference type="GO" id="GO:0016020">
    <property type="term" value="C:membrane"/>
    <property type="evidence" value="ECO:0007669"/>
    <property type="project" value="TreeGrafter"/>
</dbReference>
<dbReference type="EMBL" id="LVZK01000003">
    <property type="protein sequence ID" value="OAP85428.1"/>
    <property type="molecule type" value="Genomic_DNA"/>
</dbReference>
<comment type="similarity">
    <text evidence="3">Belongs to the peptidase M1 family.</text>
</comment>
<dbReference type="InterPro" id="IPR027268">
    <property type="entry name" value="Peptidase_M4/M1_CTD_sf"/>
</dbReference>
<dbReference type="GO" id="GO:0008270">
    <property type="term" value="F:zinc ion binding"/>
    <property type="evidence" value="ECO:0007669"/>
    <property type="project" value="InterPro"/>
</dbReference>
<evidence type="ECO:0000256" key="12">
    <source>
        <dbReference type="ARBA" id="ARBA00029811"/>
    </source>
</evidence>
<evidence type="ECO:0000256" key="11">
    <source>
        <dbReference type="ARBA" id="ARBA00023049"/>
    </source>
</evidence>
<dbReference type="InterPro" id="IPR042097">
    <property type="entry name" value="Aminopeptidase_N-like_N_sf"/>
</dbReference>
<evidence type="ECO:0000256" key="10">
    <source>
        <dbReference type="ARBA" id="ARBA00022833"/>
    </source>
</evidence>
<dbReference type="GO" id="GO:0005737">
    <property type="term" value="C:cytoplasm"/>
    <property type="evidence" value="ECO:0007669"/>
    <property type="project" value="TreeGrafter"/>
</dbReference>
<evidence type="ECO:0000256" key="5">
    <source>
        <dbReference type="ARBA" id="ARBA00015611"/>
    </source>
</evidence>
<organism evidence="17 18">
    <name type="scientific">Peptidiphaga gingivicola</name>
    <dbReference type="NCBI Taxonomy" id="2741497"/>
    <lineage>
        <taxon>Bacteria</taxon>
        <taxon>Bacillati</taxon>
        <taxon>Actinomycetota</taxon>
        <taxon>Actinomycetes</taxon>
        <taxon>Actinomycetales</taxon>
        <taxon>Actinomycetaceae</taxon>
        <taxon>Peptidiphaga</taxon>
    </lineage>
</organism>
<keyword evidence="9" id="KW-0378">Hydrolase</keyword>
<name>A0A179B138_9ACTO</name>